<dbReference type="Proteomes" id="UP000245884">
    <property type="component" value="Unassembled WGS sequence"/>
</dbReference>
<keyword evidence="1 5" id="KW-0728">SH3 domain</keyword>
<dbReference type="InterPro" id="IPR057870">
    <property type="entry name" value="HR1_TOCA"/>
</dbReference>
<dbReference type="SMART" id="SM00055">
    <property type="entry name" value="FCH"/>
    <property type="match status" value="1"/>
</dbReference>
<evidence type="ECO:0000313" key="12">
    <source>
        <dbReference type="Proteomes" id="UP000245884"/>
    </source>
</evidence>
<dbReference type="SMART" id="SM00326">
    <property type="entry name" value="SH3"/>
    <property type="match status" value="2"/>
</dbReference>
<dbReference type="Pfam" id="PF25610">
    <property type="entry name" value="HR1_TOCA"/>
    <property type="match status" value="1"/>
</dbReference>
<reference evidence="11 12" key="1">
    <citation type="journal article" date="2018" name="Mol. Biol. Evol.">
        <title>Broad Genomic Sampling Reveals a Smut Pathogenic Ancestry of the Fungal Clade Ustilaginomycotina.</title>
        <authorList>
            <person name="Kijpornyongpan T."/>
            <person name="Mondo S.J."/>
            <person name="Barry K."/>
            <person name="Sandor L."/>
            <person name="Lee J."/>
            <person name="Lipzen A."/>
            <person name="Pangilinan J."/>
            <person name="LaButti K."/>
            <person name="Hainaut M."/>
            <person name="Henrissat B."/>
            <person name="Grigoriev I.V."/>
            <person name="Spatafora J.W."/>
            <person name="Aime M.C."/>
        </authorList>
    </citation>
    <scope>NUCLEOTIDE SEQUENCE [LARGE SCALE GENOMIC DNA]</scope>
    <source>
        <strain evidence="11 12">MCA 5214</strain>
    </source>
</reference>
<dbReference type="PRINTS" id="PR00452">
    <property type="entry name" value="SH3DOMAIN"/>
</dbReference>
<evidence type="ECO:0000256" key="6">
    <source>
        <dbReference type="PROSITE-ProRule" id="PRU01077"/>
    </source>
</evidence>
<dbReference type="SUPFAM" id="SSF57889">
    <property type="entry name" value="Cysteine-rich domain"/>
    <property type="match status" value="1"/>
</dbReference>
<dbReference type="Gene3D" id="6.10.140.470">
    <property type="match status" value="1"/>
</dbReference>
<name>A0A316UWU5_9BASI</name>
<feature type="domain" description="SH3" evidence="8">
    <location>
        <begin position="580"/>
        <end position="643"/>
    </location>
</feature>
<dbReference type="EMBL" id="KZ819664">
    <property type="protein sequence ID" value="PWN28801.1"/>
    <property type="molecule type" value="Genomic_DNA"/>
</dbReference>
<dbReference type="Pfam" id="PF00130">
    <property type="entry name" value="C1_1"/>
    <property type="match status" value="1"/>
</dbReference>
<evidence type="ECO:0000256" key="5">
    <source>
        <dbReference type="PROSITE-ProRule" id="PRU00192"/>
    </source>
</evidence>
<dbReference type="PROSITE" id="PS51741">
    <property type="entry name" value="F_BAR"/>
    <property type="match status" value="1"/>
</dbReference>
<evidence type="ECO:0000259" key="9">
    <source>
        <dbReference type="PROSITE" id="PS50081"/>
    </source>
</evidence>
<feature type="compositionally biased region" description="Low complexity" evidence="7">
    <location>
        <begin position="499"/>
        <end position="557"/>
    </location>
</feature>
<accession>A0A316UWU5</accession>
<evidence type="ECO:0008006" key="13">
    <source>
        <dbReference type="Google" id="ProtNLM"/>
    </source>
</evidence>
<evidence type="ECO:0000256" key="2">
    <source>
        <dbReference type="ARBA" id="ARBA00022723"/>
    </source>
</evidence>
<dbReference type="InterPro" id="IPR046349">
    <property type="entry name" value="C1-like_sf"/>
</dbReference>
<feature type="domain" description="SH3" evidence="8">
    <location>
        <begin position="655"/>
        <end position="717"/>
    </location>
</feature>
<keyword evidence="4 6" id="KW-0175">Coiled coil</keyword>
<dbReference type="PROSITE" id="PS00479">
    <property type="entry name" value="ZF_DAG_PE_1"/>
    <property type="match status" value="1"/>
</dbReference>
<dbReference type="InterPro" id="IPR002219">
    <property type="entry name" value="PKC_DAG/PE"/>
</dbReference>
<feature type="region of interest" description="Disordered" evidence="7">
    <location>
        <begin position="473"/>
        <end position="557"/>
    </location>
</feature>
<dbReference type="STRING" id="1569628.A0A316UWU5"/>
<dbReference type="InterPro" id="IPR001060">
    <property type="entry name" value="FCH_dom"/>
</dbReference>
<evidence type="ECO:0000256" key="7">
    <source>
        <dbReference type="SAM" id="MobiDB-lite"/>
    </source>
</evidence>
<evidence type="ECO:0000313" key="11">
    <source>
        <dbReference type="EMBL" id="PWN28801.1"/>
    </source>
</evidence>
<dbReference type="PANTHER" id="PTHR15735">
    <property type="entry name" value="FCH AND DOUBLE SH3 DOMAINS PROTEIN"/>
    <property type="match status" value="1"/>
</dbReference>
<dbReference type="CDD" id="cd20824">
    <property type="entry name" value="C1_SpBZZ1-like"/>
    <property type="match status" value="1"/>
</dbReference>
<dbReference type="InterPro" id="IPR001452">
    <property type="entry name" value="SH3_domain"/>
</dbReference>
<proteinExistence type="predicted"/>
<evidence type="ECO:0000259" key="10">
    <source>
        <dbReference type="PROSITE" id="PS51741"/>
    </source>
</evidence>
<evidence type="ECO:0000259" key="8">
    <source>
        <dbReference type="PROSITE" id="PS50002"/>
    </source>
</evidence>
<dbReference type="GO" id="GO:0030864">
    <property type="term" value="C:cortical actin cytoskeleton"/>
    <property type="evidence" value="ECO:0007669"/>
    <property type="project" value="UniProtKB-ARBA"/>
</dbReference>
<dbReference type="PANTHER" id="PTHR15735:SF21">
    <property type="entry name" value="PROTEIN NERVOUS WRECK"/>
    <property type="match status" value="1"/>
</dbReference>
<dbReference type="InterPro" id="IPR036028">
    <property type="entry name" value="SH3-like_dom_sf"/>
</dbReference>
<dbReference type="Pfam" id="PF00018">
    <property type="entry name" value="SH3_1"/>
    <property type="match status" value="1"/>
</dbReference>
<feature type="domain" description="Phorbol-ester/DAG-type" evidence="9">
    <location>
        <begin position="414"/>
        <end position="462"/>
    </location>
</feature>
<evidence type="ECO:0000256" key="3">
    <source>
        <dbReference type="ARBA" id="ARBA00022833"/>
    </source>
</evidence>
<evidence type="ECO:0000256" key="1">
    <source>
        <dbReference type="ARBA" id="ARBA00022443"/>
    </source>
</evidence>
<dbReference type="AlphaFoldDB" id="A0A316UWU5"/>
<dbReference type="Pfam" id="PF14604">
    <property type="entry name" value="SH3_9"/>
    <property type="match status" value="1"/>
</dbReference>
<dbReference type="GeneID" id="37029940"/>
<dbReference type="GO" id="GO:0030833">
    <property type="term" value="P:regulation of actin filament polymerization"/>
    <property type="evidence" value="ECO:0007669"/>
    <property type="project" value="TreeGrafter"/>
</dbReference>
<dbReference type="Pfam" id="PF00611">
    <property type="entry name" value="FCH"/>
    <property type="match status" value="1"/>
</dbReference>
<dbReference type="Gene3D" id="2.30.30.40">
    <property type="entry name" value="SH3 Domains"/>
    <property type="match status" value="2"/>
</dbReference>
<protein>
    <recommendedName>
        <fullName evidence="13">FCH-domain-containing protein</fullName>
    </recommendedName>
</protein>
<organism evidence="11 12">
    <name type="scientific">Jaminaea rosea</name>
    <dbReference type="NCBI Taxonomy" id="1569628"/>
    <lineage>
        <taxon>Eukaryota</taxon>
        <taxon>Fungi</taxon>
        <taxon>Dikarya</taxon>
        <taxon>Basidiomycota</taxon>
        <taxon>Ustilaginomycotina</taxon>
        <taxon>Exobasidiomycetes</taxon>
        <taxon>Microstromatales</taxon>
        <taxon>Microstromatales incertae sedis</taxon>
        <taxon>Jaminaea</taxon>
    </lineage>
</organism>
<dbReference type="RefSeq" id="XP_025363413.1">
    <property type="nucleotide sequence ID" value="XM_025508117.1"/>
</dbReference>
<dbReference type="Gene3D" id="3.30.60.20">
    <property type="match status" value="1"/>
</dbReference>
<dbReference type="InterPro" id="IPR031160">
    <property type="entry name" value="F_BAR_dom"/>
</dbReference>
<dbReference type="PROSITE" id="PS50002">
    <property type="entry name" value="SH3"/>
    <property type="match status" value="2"/>
</dbReference>
<keyword evidence="12" id="KW-1185">Reference proteome</keyword>
<dbReference type="GO" id="GO:0046872">
    <property type="term" value="F:metal ion binding"/>
    <property type="evidence" value="ECO:0007669"/>
    <property type="project" value="UniProtKB-KW"/>
</dbReference>
<dbReference type="Gene3D" id="1.20.1270.60">
    <property type="entry name" value="Arfaptin homology (AH) domain/BAR domain"/>
    <property type="match status" value="1"/>
</dbReference>
<dbReference type="InterPro" id="IPR027267">
    <property type="entry name" value="AH/BAR_dom_sf"/>
</dbReference>
<dbReference type="SMART" id="SM00109">
    <property type="entry name" value="C1"/>
    <property type="match status" value="1"/>
</dbReference>
<dbReference type="PROSITE" id="PS50081">
    <property type="entry name" value="ZF_DAG_PE_2"/>
    <property type="match status" value="1"/>
</dbReference>
<dbReference type="OrthoDB" id="8783038at2759"/>
<dbReference type="SUPFAM" id="SSF50044">
    <property type="entry name" value="SH3-domain"/>
    <property type="match status" value="2"/>
</dbReference>
<keyword evidence="3" id="KW-0862">Zinc</keyword>
<gene>
    <name evidence="11" type="ORF">BDZ90DRAFT_258877</name>
</gene>
<dbReference type="SUPFAM" id="SSF103657">
    <property type="entry name" value="BAR/IMD domain-like"/>
    <property type="match status" value="1"/>
</dbReference>
<keyword evidence="2" id="KW-0479">Metal-binding</keyword>
<evidence type="ECO:0000256" key="4">
    <source>
        <dbReference type="ARBA" id="ARBA00023054"/>
    </source>
</evidence>
<dbReference type="GO" id="GO:0030036">
    <property type="term" value="P:actin cytoskeleton organization"/>
    <property type="evidence" value="ECO:0007669"/>
    <property type="project" value="UniProtKB-ARBA"/>
</dbReference>
<feature type="domain" description="F-BAR" evidence="10">
    <location>
        <begin position="9"/>
        <end position="282"/>
    </location>
</feature>
<sequence>MAAESSSTVSFGDELPDQFAVITTSVSAHIGLAHDAAAYLAERAALEREYASKLQALTRKLGERRQKRMQDCTVGNDPSKAWSIEVANRSTLQRYVASLVSTSESAAGDHAGLGDALDKVGAEINAGGKRSEEMRKKHNAFYEKVVSEREKVYAERTKVKAKYDEHCLEADGMRQKKEKAEAEGKHADKATKGYQEAQAEMWNAKNVYLVAISASNQAKARFYREDLPRLQDDLQSLWTLVDRRLIAHLQRASAISADHLEAIAAKHRRLESDAAQCDVEGQDQSLFVEFNSRRYDEPADLGFEPCVGFFDTPEMVVDESHAAKTFLSNMLIRKRQRMSEDIPLVNSKAKEIQGLERLRDAYLKDPKLGDPEEVTDNLLESVRNSLLVEAQLSILEAEAGTISSAIGSVGDVRPHRFKATKFALPATCGLCGAKVFGLSGLSCQPCGFVCHTKCEPKVAPECRAAVAERGDKMPTLDRSVSVRSSRRTSGVPQGAAGGLSRTDTARTTTSTRSSLNSSTDTASAPVAKTAAPARRTLPPMASASSASNGSASAMTASQRRILEAAGASAPTAAAPASTTAGGRRVRALYDYDASSPDELSIVEGDVLRVVGDDDGSSGWLKASSSSSGKQGLVPANYVEEMDASGDQVATSGGEDSHGKVRALYDYEAQESNELTLNEGEEIGLTDVGFDFGSGWCEGVDATGKTGVFPANYVERVA</sequence>